<gene>
    <name evidence="2" type="ORF">DY000_02049922</name>
</gene>
<dbReference type="EMBL" id="QGKV02000297">
    <property type="protein sequence ID" value="KAF3607257.1"/>
    <property type="molecule type" value="Genomic_DNA"/>
</dbReference>
<evidence type="ECO:0000313" key="2">
    <source>
        <dbReference type="EMBL" id="KAF3607257.1"/>
    </source>
</evidence>
<keyword evidence="3" id="KW-1185">Reference proteome</keyword>
<proteinExistence type="predicted"/>
<organism evidence="2 3">
    <name type="scientific">Brassica cretica</name>
    <name type="common">Mustard</name>
    <dbReference type="NCBI Taxonomy" id="69181"/>
    <lineage>
        <taxon>Eukaryota</taxon>
        <taxon>Viridiplantae</taxon>
        <taxon>Streptophyta</taxon>
        <taxon>Embryophyta</taxon>
        <taxon>Tracheophyta</taxon>
        <taxon>Spermatophyta</taxon>
        <taxon>Magnoliopsida</taxon>
        <taxon>eudicotyledons</taxon>
        <taxon>Gunneridae</taxon>
        <taxon>Pentapetalae</taxon>
        <taxon>rosids</taxon>
        <taxon>malvids</taxon>
        <taxon>Brassicales</taxon>
        <taxon>Brassicaceae</taxon>
        <taxon>Brassiceae</taxon>
        <taxon>Brassica</taxon>
    </lineage>
</organism>
<feature type="domain" description="RNase H type-1" evidence="1">
    <location>
        <begin position="13"/>
        <end position="126"/>
    </location>
</feature>
<dbReference type="Proteomes" id="UP000266723">
    <property type="component" value="Unassembled WGS sequence"/>
</dbReference>
<reference evidence="2 3" key="1">
    <citation type="journal article" date="2020" name="BMC Genomics">
        <title>Intraspecific diversification of the crop wild relative Brassica cretica Lam. using demographic model selection.</title>
        <authorList>
            <person name="Kioukis A."/>
            <person name="Michalopoulou V.A."/>
            <person name="Briers L."/>
            <person name="Pirintsos S."/>
            <person name="Studholme D.J."/>
            <person name="Pavlidis P."/>
            <person name="Sarris P.F."/>
        </authorList>
    </citation>
    <scope>NUCLEOTIDE SEQUENCE [LARGE SCALE GENOMIC DNA]</scope>
    <source>
        <strain evidence="3">cv. PFS-1207/04</strain>
    </source>
</reference>
<comment type="caution">
    <text evidence="2">The sequence shown here is derived from an EMBL/GenBank/DDBJ whole genome shotgun (WGS) entry which is preliminary data.</text>
</comment>
<sequence>MGFIKCNVGFSWSPYHQRAGASWLVRDSSGKALYHARRAFFGITSSHHASMSAFAWASEAMADLKLDRVLMEVSTGMIRQVLNHPESFMYLSDLVERSNVAALRFSSCRLQMVPTTCNTLVMEIAESVTRDRRWESYVATHGPAWLEPRIRQEASTTTFA</sequence>
<dbReference type="InterPro" id="IPR002156">
    <property type="entry name" value="RNaseH_domain"/>
</dbReference>
<evidence type="ECO:0000259" key="1">
    <source>
        <dbReference type="Pfam" id="PF13456"/>
    </source>
</evidence>
<dbReference type="Pfam" id="PF13456">
    <property type="entry name" value="RVT_3"/>
    <property type="match status" value="1"/>
</dbReference>
<accession>A0ABQ7EUG9</accession>
<protein>
    <recommendedName>
        <fullName evidence="1">RNase H type-1 domain-containing protein</fullName>
    </recommendedName>
</protein>
<name>A0ABQ7EUG9_BRACR</name>
<evidence type="ECO:0000313" key="3">
    <source>
        <dbReference type="Proteomes" id="UP000266723"/>
    </source>
</evidence>